<evidence type="ECO:0000256" key="1">
    <source>
        <dbReference type="SAM" id="MobiDB-lite"/>
    </source>
</evidence>
<feature type="region of interest" description="Disordered" evidence="1">
    <location>
        <begin position="591"/>
        <end position="635"/>
    </location>
</feature>
<dbReference type="GeneID" id="64601182"/>
<name>A0A9P7DD19_9AGAM</name>
<feature type="compositionally biased region" description="Acidic residues" evidence="1">
    <location>
        <begin position="393"/>
        <end position="403"/>
    </location>
</feature>
<feature type="region of interest" description="Disordered" evidence="1">
    <location>
        <begin position="171"/>
        <end position="222"/>
    </location>
</feature>
<evidence type="ECO:0000313" key="3">
    <source>
        <dbReference type="Proteomes" id="UP000719766"/>
    </source>
</evidence>
<proteinExistence type="predicted"/>
<accession>A0A9P7DD19</accession>
<comment type="caution">
    <text evidence="2">The sequence shown here is derived from an EMBL/GenBank/DDBJ whole genome shotgun (WGS) entry which is preliminary data.</text>
</comment>
<feature type="compositionally biased region" description="Polar residues" evidence="1">
    <location>
        <begin position="591"/>
        <end position="607"/>
    </location>
</feature>
<dbReference type="Proteomes" id="UP000719766">
    <property type="component" value="Unassembled WGS sequence"/>
</dbReference>
<feature type="region of interest" description="Disordered" evidence="1">
    <location>
        <begin position="339"/>
        <end position="403"/>
    </location>
</feature>
<feature type="compositionally biased region" description="Basic residues" evidence="1">
    <location>
        <begin position="209"/>
        <end position="219"/>
    </location>
</feature>
<dbReference type="OrthoDB" id="2693063at2759"/>
<organism evidence="2 3">
    <name type="scientific">Suillus plorans</name>
    <dbReference type="NCBI Taxonomy" id="116603"/>
    <lineage>
        <taxon>Eukaryota</taxon>
        <taxon>Fungi</taxon>
        <taxon>Dikarya</taxon>
        <taxon>Basidiomycota</taxon>
        <taxon>Agaricomycotina</taxon>
        <taxon>Agaricomycetes</taxon>
        <taxon>Agaricomycetidae</taxon>
        <taxon>Boletales</taxon>
        <taxon>Suillineae</taxon>
        <taxon>Suillaceae</taxon>
        <taxon>Suillus</taxon>
    </lineage>
</organism>
<gene>
    <name evidence="2" type="ORF">HD556DRAFT_1448394</name>
</gene>
<feature type="compositionally biased region" description="Polar residues" evidence="1">
    <location>
        <begin position="351"/>
        <end position="360"/>
    </location>
</feature>
<feature type="compositionally biased region" description="Basic and acidic residues" evidence="1">
    <location>
        <begin position="199"/>
        <end position="208"/>
    </location>
</feature>
<dbReference type="RefSeq" id="XP_041155195.1">
    <property type="nucleotide sequence ID" value="XM_041307418.1"/>
</dbReference>
<dbReference type="AlphaFoldDB" id="A0A9P7DD19"/>
<sequence length="635" mass="67838">MSSSEHANEALNLVADKIQRIIKKSEKLPMGDSGSKAFAHEIAITLSTAFAQHGHAATSVPPTLLSCAAELRDKSAPNGKLKGLLDWATISDQDTCIRGHPLFNKTIRYTRPVPPASPPPVAAPIYTHPAAQASNSTHSAVASALFPIEAPAPPPPNLVVKPFNLLVPGNKRKAPTSELDDENDEQPAPPPAKNQVSKSGREVGPRDRSRPRKKVKSKKIISDDEDDEVLPTNVIYVKNKKQTENTVPVVVPSAGAKPGIDTTKKPESLSCIFGDQCERCIKYDVACVVAAAKKAGEFRKCCCTCDEKKTKCVRLDPTTAELLRAQIVSKKAKAAAAAEKKSRLAAGRQGKGSSSRAQSRTRLKGATGERATHTTSRVCRASPDPIIASNTEDSADEDAEGDYDTQPEILVPKAPADADAGPAAGAPAATVDNDVDMTVTPDIVPADIAAPAVPMAEQPTLTDVIRTIEALRTRFEGMVTRSSDHAEALHEDMVGRMTTLDGEWTRRFATMEAKIRDVELKNSSNMASIGHMANAMSLFHHTRRPTSFNPPIGPSTQGHPFGQIPGSWFPNAPDQVDQSVSAAGKEYTTAWDLSQGPQPGPSVNMTVSLVRASSEPPQLAHDVYSFPPASPFNSQ</sequence>
<protein>
    <submittedName>
        <fullName evidence="2">Uncharacterized protein</fullName>
    </submittedName>
</protein>
<keyword evidence="3" id="KW-1185">Reference proteome</keyword>
<reference evidence="2" key="1">
    <citation type="journal article" date="2020" name="New Phytol.">
        <title>Comparative genomics reveals dynamic genome evolution in host specialist ectomycorrhizal fungi.</title>
        <authorList>
            <person name="Lofgren L.A."/>
            <person name="Nguyen N.H."/>
            <person name="Vilgalys R."/>
            <person name="Ruytinx J."/>
            <person name="Liao H.L."/>
            <person name="Branco S."/>
            <person name="Kuo A."/>
            <person name="LaButti K."/>
            <person name="Lipzen A."/>
            <person name="Andreopoulos W."/>
            <person name="Pangilinan J."/>
            <person name="Riley R."/>
            <person name="Hundley H."/>
            <person name="Na H."/>
            <person name="Barry K."/>
            <person name="Grigoriev I.V."/>
            <person name="Stajich J.E."/>
            <person name="Kennedy P.G."/>
        </authorList>
    </citation>
    <scope>NUCLEOTIDE SEQUENCE</scope>
    <source>
        <strain evidence="2">S12</strain>
    </source>
</reference>
<dbReference type="EMBL" id="JABBWE010000074">
    <property type="protein sequence ID" value="KAG1787889.1"/>
    <property type="molecule type" value="Genomic_DNA"/>
</dbReference>
<evidence type="ECO:0000313" key="2">
    <source>
        <dbReference type="EMBL" id="KAG1787889.1"/>
    </source>
</evidence>